<feature type="domain" description="PepSY" evidence="1">
    <location>
        <begin position="36"/>
        <end position="94"/>
    </location>
</feature>
<evidence type="ECO:0000313" key="2">
    <source>
        <dbReference type="EMBL" id="PZD79951.1"/>
    </source>
</evidence>
<dbReference type="OrthoDB" id="5297827at2"/>
<evidence type="ECO:0000259" key="1">
    <source>
        <dbReference type="Pfam" id="PF03413"/>
    </source>
</evidence>
<proteinExistence type="predicted"/>
<name>A0A2W1KKS0_ACIFR</name>
<dbReference type="RefSeq" id="WP_009561000.1">
    <property type="nucleotide sequence ID" value="NZ_AP025160.1"/>
</dbReference>
<dbReference type="Pfam" id="PF03413">
    <property type="entry name" value="PepSY"/>
    <property type="match status" value="1"/>
</dbReference>
<accession>A0A2W1KKS0</accession>
<dbReference type="InterPro" id="IPR025711">
    <property type="entry name" value="PepSY"/>
</dbReference>
<sequence length="103" mass="10778">MKVSTKLASGILGGVLFLYAFGAYAFTGQELAGEAKISIAQARITALRAYPGSITDEELEKEKGGSGLRYSFDIKKGGVSHEVGVDARTGAVLENSIEGNHAD</sequence>
<evidence type="ECO:0000313" key="3">
    <source>
        <dbReference type="Proteomes" id="UP000248886"/>
    </source>
</evidence>
<dbReference type="Proteomes" id="UP000248886">
    <property type="component" value="Unassembled WGS sequence"/>
</dbReference>
<reference evidence="2 3" key="1">
    <citation type="submission" date="2018-06" db="EMBL/GenBank/DDBJ databases">
        <title>Draft sequence of Acidithiobacillus ferrooxidans CCM 4253.</title>
        <authorList>
            <person name="Moya-Beltran A."/>
            <person name="Castro M."/>
            <person name="Covarrubias P.C."/>
            <person name="Issotta F."/>
            <person name="Janiczek O."/>
            <person name="Mandl M."/>
            <person name="Kucera J."/>
            <person name="Quatrini R."/>
        </authorList>
    </citation>
    <scope>NUCLEOTIDE SEQUENCE [LARGE SCALE GENOMIC DNA]</scope>
    <source>
        <strain evidence="2 3">CCM 4253</strain>
    </source>
</reference>
<dbReference type="OMA" id="NGSAYAM"/>
<comment type="caution">
    <text evidence="2">The sequence shown here is derived from an EMBL/GenBank/DDBJ whole genome shotgun (WGS) entry which is preliminary data.</text>
</comment>
<organism evidence="2 3">
    <name type="scientific">Acidithiobacillus ferrooxidans</name>
    <name type="common">Thiobacillus ferrooxidans</name>
    <dbReference type="NCBI Taxonomy" id="920"/>
    <lineage>
        <taxon>Bacteria</taxon>
        <taxon>Pseudomonadati</taxon>
        <taxon>Pseudomonadota</taxon>
        <taxon>Acidithiobacillia</taxon>
        <taxon>Acidithiobacillales</taxon>
        <taxon>Acidithiobacillaceae</taxon>
        <taxon>Acidithiobacillus</taxon>
    </lineage>
</organism>
<dbReference type="Gene3D" id="3.10.450.40">
    <property type="match status" value="1"/>
</dbReference>
<gene>
    <name evidence="2" type="ORF">DN052_15620</name>
</gene>
<dbReference type="AlphaFoldDB" id="A0A2W1KKS0"/>
<dbReference type="EMBL" id="QKQP01000012">
    <property type="protein sequence ID" value="PZD79951.1"/>
    <property type="molecule type" value="Genomic_DNA"/>
</dbReference>
<dbReference type="GeneID" id="65281175"/>
<protein>
    <submittedName>
        <fullName evidence="2">Peptidase M4</fullName>
    </submittedName>
</protein>